<proteinExistence type="predicted"/>
<evidence type="ECO:0000313" key="2">
    <source>
        <dbReference type="EMBL" id="CAB3258850.1"/>
    </source>
</evidence>
<protein>
    <recommendedName>
        <fullName evidence="4">Secreted protein</fullName>
    </recommendedName>
</protein>
<dbReference type="EMBL" id="CADEBC010000602">
    <property type="protein sequence ID" value="CAB3258850.1"/>
    <property type="molecule type" value="Genomic_DNA"/>
</dbReference>
<sequence length="75" mass="8476">MIRTSRRLFGAGCRLWALAHASCDVTCACAVITAAKRNRALIRSSARMPRTSRHLDHDKCNYARTFKSHINFVVN</sequence>
<dbReference type="AlphaFoldDB" id="A0A8S1B868"/>
<evidence type="ECO:0000313" key="3">
    <source>
        <dbReference type="Proteomes" id="UP000494106"/>
    </source>
</evidence>
<reference evidence="2 3" key="1">
    <citation type="submission" date="2020-04" db="EMBL/GenBank/DDBJ databases">
        <authorList>
            <person name="Wallbank WR R."/>
            <person name="Pardo Diaz C."/>
            <person name="Kozak K."/>
            <person name="Martin S."/>
            <person name="Jiggins C."/>
            <person name="Moest M."/>
            <person name="Warren A I."/>
            <person name="Byers J.R.P. K."/>
            <person name="Montejo-Kovacevich G."/>
            <person name="Yen C E."/>
        </authorList>
    </citation>
    <scope>NUCLEOTIDE SEQUENCE [LARGE SCALE GENOMIC DNA]</scope>
</reference>
<evidence type="ECO:0008006" key="4">
    <source>
        <dbReference type="Google" id="ProtNLM"/>
    </source>
</evidence>
<evidence type="ECO:0000256" key="1">
    <source>
        <dbReference type="SAM" id="SignalP"/>
    </source>
</evidence>
<dbReference type="Proteomes" id="UP000494106">
    <property type="component" value="Unassembled WGS sequence"/>
</dbReference>
<keyword evidence="1" id="KW-0732">Signal</keyword>
<comment type="caution">
    <text evidence="2">The sequence shown here is derived from an EMBL/GenBank/DDBJ whole genome shotgun (WGS) entry which is preliminary data.</text>
</comment>
<name>A0A8S1B868_ARCPL</name>
<organism evidence="2 3">
    <name type="scientific">Arctia plantaginis</name>
    <name type="common">Wood tiger moth</name>
    <name type="synonym">Phalaena plantaginis</name>
    <dbReference type="NCBI Taxonomy" id="874455"/>
    <lineage>
        <taxon>Eukaryota</taxon>
        <taxon>Metazoa</taxon>
        <taxon>Ecdysozoa</taxon>
        <taxon>Arthropoda</taxon>
        <taxon>Hexapoda</taxon>
        <taxon>Insecta</taxon>
        <taxon>Pterygota</taxon>
        <taxon>Neoptera</taxon>
        <taxon>Endopterygota</taxon>
        <taxon>Lepidoptera</taxon>
        <taxon>Glossata</taxon>
        <taxon>Ditrysia</taxon>
        <taxon>Noctuoidea</taxon>
        <taxon>Erebidae</taxon>
        <taxon>Arctiinae</taxon>
        <taxon>Arctia</taxon>
    </lineage>
</organism>
<keyword evidence="3" id="KW-1185">Reference proteome</keyword>
<gene>
    <name evidence="2" type="ORF">APLA_LOCUS16713</name>
</gene>
<feature type="chain" id="PRO_5035734786" description="Secreted protein" evidence="1">
    <location>
        <begin position="22"/>
        <end position="75"/>
    </location>
</feature>
<accession>A0A8S1B868</accession>
<feature type="signal peptide" evidence="1">
    <location>
        <begin position="1"/>
        <end position="21"/>
    </location>
</feature>